<dbReference type="EC" id="2.7.13.3" evidence="2"/>
<keyword evidence="9" id="KW-0472">Membrane</keyword>
<dbReference type="GO" id="GO:0000155">
    <property type="term" value="F:phosphorelay sensor kinase activity"/>
    <property type="evidence" value="ECO:0007669"/>
    <property type="project" value="InterPro"/>
</dbReference>
<dbReference type="SUPFAM" id="SSF55874">
    <property type="entry name" value="ATPase domain of HSP90 chaperone/DNA topoisomerase II/histidine kinase"/>
    <property type="match status" value="1"/>
</dbReference>
<keyword evidence="8" id="KW-0902">Two-component regulatory system</keyword>
<keyword evidence="9" id="KW-0812">Transmembrane</keyword>
<dbReference type="AlphaFoldDB" id="A0A250DM79"/>
<dbReference type="Proteomes" id="UP000217154">
    <property type="component" value="Chromosome"/>
</dbReference>
<dbReference type="RefSeq" id="WP_095745835.1">
    <property type="nucleotide sequence ID" value="NZ_CP023284.1"/>
</dbReference>
<evidence type="ECO:0000256" key="4">
    <source>
        <dbReference type="ARBA" id="ARBA00022679"/>
    </source>
</evidence>
<evidence type="ECO:0000259" key="10">
    <source>
        <dbReference type="Pfam" id="PF07730"/>
    </source>
</evidence>
<evidence type="ECO:0000313" key="11">
    <source>
        <dbReference type="EMBL" id="ATA55477.1"/>
    </source>
</evidence>
<sequence length="562" mass="61516">MRVRGPAPSIDASLAADALMVGRMRLVLSISALLAITVDAADSRQQVPAAVWLAFFGYILHSLLIHVCTAMGRPYFQGRTIHWSDVLWFTLIMAVTDGTHSLFFLFYFFAILTSSFRWGFEEGARVTIASVASFAACGLATGTDDTPQLLMRTAFLLALGHMIVYWGGSKLALQRRLALLGEVSQLSNPRFGAGRTIARTMERTLAFFKASHCILLTRDRATGTWLLRTLREDDTCEQVSIETIGRLAESPLMALTPDSVVLSNRLPWPLNHLRAQHRVFEAGTTAWRSADEAGAAHCTTIAALLEARAFISAPLPMRLGEGRVFISSRDGRLGKSDALFLAHLMEQIFPVIETIEVLDRMASEAASTERLKIALDLHDTAIQPYIGLRMGLCALRKRAAADNPLREDLDKLADVADGVIADLRRYAGEVRHGANDDPGGLVRPHLERQAARIKGLYGIDIDIVMAVDGPLHLDDRVTAELLQMVSEGLNNICKHTHARHGSVRIDCKNGQLALCIENDACQESFTAFHPRSLTERAAALGGQAHVDRCANGGTAVRIEIPI</sequence>
<reference evidence="11 12" key="1">
    <citation type="submission" date="2017-09" db="EMBL/GenBank/DDBJ databases">
        <title>The diverse metabolic capabilities of V. boronicumulans make it an excellent choice for continued studies on novel biodegradation.</title>
        <authorList>
            <person name="Sun S."/>
        </authorList>
    </citation>
    <scope>NUCLEOTIDE SEQUENCE [LARGE SCALE GENOMIC DNA]</scope>
    <source>
        <strain evidence="11 12">J1</strain>
    </source>
</reference>
<proteinExistence type="predicted"/>
<dbReference type="Gene3D" id="1.20.5.1930">
    <property type="match status" value="1"/>
</dbReference>
<comment type="catalytic activity">
    <reaction evidence="1">
        <text>ATP + protein L-histidine = ADP + protein N-phospho-L-histidine.</text>
        <dbReference type="EC" id="2.7.13.3"/>
    </reaction>
</comment>
<dbReference type="GO" id="GO:0005524">
    <property type="term" value="F:ATP binding"/>
    <property type="evidence" value="ECO:0007669"/>
    <property type="project" value="UniProtKB-KW"/>
</dbReference>
<gene>
    <name evidence="11" type="ORF">CKY39_21295</name>
</gene>
<dbReference type="InterPro" id="IPR050482">
    <property type="entry name" value="Sensor_HK_TwoCompSys"/>
</dbReference>
<dbReference type="Gene3D" id="3.30.565.10">
    <property type="entry name" value="Histidine kinase-like ATPase, C-terminal domain"/>
    <property type="match status" value="1"/>
</dbReference>
<keyword evidence="3" id="KW-0597">Phosphoprotein</keyword>
<keyword evidence="5" id="KW-0547">Nucleotide-binding</keyword>
<dbReference type="CDD" id="cd16917">
    <property type="entry name" value="HATPase_UhpB-NarQ-NarX-like"/>
    <property type="match status" value="1"/>
</dbReference>
<keyword evidence="7" id="KW-0067">ATP-binding</keyword>
<organism evidence="11 12">
    <name type="scientific">Variovorax boronicumulans</name>
    <dbReference type="NCBI Taxonomy" id="436515"/>
    <lineage>
        <taxon>Bacteria</taxon>
        <taxon>Pseudomonadati</taxon>
        <taxon>Pseudomonadota</taxon>
        <taxon>Betaproteobacteria</taxon>
        <taxon>Burkholderiales</taxon>
        <taxon>Comamonadaceae</taxon>
        <taxon>Variovorax</taxon>
    </lineage>
</organism>
<dbReference type="PANTHER" id="PTHR24421:SF10">
    <property type="entry name" value="NITRATE_NITRITE SENSOR PROTEIN NARQ"/>
    <property type="match status" value="1"/>
</dbReference>
<dbReference type="PANTHER" id="PTHR24421">
    <property type="entry name" value="NITRATE/NITRITE SENSOR PROTEIN NARX-RELATED"/>
    <property type="match status" value="1"/>
</dbReference>
<dbReference type="EMBL" id="CP023284">
    <property type="protein sequence ID" value="ATA55477.1"/>
    <property type="molecule type" value="Genomic_DNA"/>
</dbReference>
<name>A0A250DM79_9BURK</name>
<keyword evidence="9" id="KW-1133">Transmembrane helix</keyword>
<dbReference type="InterPro" id="IPR036890">
    <property type="entry name" value="HATPase_C_sf"/>
</dbReference>
<evidence type="ECO:0000256" key="2">
    <source>
        <dbReference type="ARBA" id="ARBA00012438"/>
    </source>
</evidence>
<evidence type="ECO:0000256" key="5">
    <source>
        <dbReference type="ARBA" id="ARBA00022741"/>
    </source>
</evidence>
<protein>
    <recommendedName>
        <fullName evidence="2">histidine kinase</fullName>
        <ecNumber evidence="2">2.7.13.3</ecNumber>
    </recommendedName>
</protein>
<evidence type="ECO:0000256" key="6">
    <source>
        <dbReference type="ARBA" id="ARBA00022777"/>
    </source>
</evidence>
<evidence type="ECO:0000256" key="8">
    <source>
        <dbReference type="ARBA" id="ARBA00023012"/>
    </source>
</evidence>
<feature type="transmembrane region" description="Helical" evidence="9">
    <location>
        <begin position="149"/>
        <end position="168"/>
    </location>
</feature>
<feature type="transmembrane region" description="Helical" evidence="9">
    <location>
        <begin position="124"/>
        <end position="142"/>
    </location>
</feature>
<dbReference type="GO" id="GO:0046983">
    <property type="term" value="F:protein dimerization activity"/>
    <property type="evidence" value="ECO:0007669"/>
    <property type="project" value="InterPro"/>
</dbReference>
<dbReference type="KEGG" id="vbo:CKY39_21295"/>
<dbReference type="InterPro" id="IPR011712">
    <property type="entry name" value="Sig_transdc_His_kin_sub3_dim/P"/>
</dbReference>
<evidence type="ECO:0000256" key="3">
    <source>
        <dbReference type="ARBA" id="ARBA00022553"/>
    </source>
</evidence>
<evidence type="ECO:0000256" key="9">
    <source>
        <dbReference type="SAM" id="Phobius"/>
    </source>
</evidence>
<accession>A0A250DM79</accession>
<dbReference type="GO" id="GO:0016020">
    <property type="term" value="C:membrane"/>
    <property type="evidence" value="ECO:0007669"/>
    <property type="project" value="InterPro"/>
</dbReference>
<dbReference type="Pfam" id="PF07730">
    <property type="entry name" value="HisKA_3"/>
    <property type="match status" value="1"/>
</dbReference>
<keyword evidence="4" id="KW-0808">Transferase</keyword>
<feature type="transmembrane region" description="Helical" evidence="9">
    <location>
        <begin position="50"/>
        <end position="74"/>
    </location>
</feature>
<evidence type="ECO:0000313" key="12">
    <source>
        <dbReference type="Proteomes" id="UP000217154"/>
    </source>
</evidence>
<keyword evidence="6 11" id="KW-0418">Kinase</keyword>
<feature type="domain" description="Signal transduction histidine kinase subgroup 3 dimerisation and phosphoacceptor" evidence="10">
    <location>
        <begin position="369"/>
        <end position="433"/>
    </location>
</feature>
<evidence type="ECO:0000256" key="1">
    <source>
        <dbReference type="ARBA" id="ARBA00000085"/>
    </source>
</evidence>
<evidence type="ECO:0000256" key="7">
    <source>
        <dbReference type="ARBA" id="ARBA00022840"/>
    </source>
</evidence>
<feature type="transmembrane region" description="Helical" evidence="9">
    <location>
        <begin position="86"/>
        <end position="112"/>
    </location>
</feature>